<organism evidence="4 5">
    <name type="scientific">Staphylotrichum longicolle</name>
    <dbReference type="NCBI Taxonomy" id="669026"/>
    <lineage>
        <taxon>Eukaryota</taxon>
        <taxon>Fungi</taxon>
        <taxon>Dikarya</taxon>
        <taxon>Ascomycota</taxon>
        <taxon>Pezizomycotina</taxon>
        <taxon>Sordariomycetes</taxon>
        <taxon>Sordariomycetidae</taxon>
        <taxon>Sordariales</taxon>
        <taxon>Chaetomiaceae</taxon>
        <taxon>Staphylotrichum</taxon>
    </lineage>
</organism>
<reference evidence="4" key="1">
    <citation type="submission" date="2023-02" db="EMBL/GenBank/DDBJ databases">
        <authorList>
            <person name="Palmer J.M."/>
        </authorList>
    </citation>
    <scope>NUCLEOTIDE SEQUENCE</scope>
    <source>
        <strain evidence="4">FW57</strain>
    </source>
</reference>
<dbReference type="GO" id="GO:0005737">
    <property type="term" value="C:cytoplasm"/>
    <property type="evidence" value="ECO:0007669"/>
    <property type="project" value="TreeGrafter"/>
</dbReference>
<dbReference type="SUPFAM" id="SSF53474">
    <property type="entry name" value="alpha/beta-Hydrolases"/>
    <property type="match status" value="1"/>
</dbReference>
<dbReference type="Gene3D" id="3.40.50.1820">
    <property type="entry name" value="alpha/beta hydrolase"/>
    <property type="match status" value="1"/>
</dbReference>
<sequence length="238" mass="25395">MKPKIIFLHGSGTNVDIFRIQTRHLSSLLAPHFQLIYLAAPHPCPPGPGVLPFFEGCGPYLTWMDDRSPEKEHAYWGSGGGGGDANEGAGVKKALGGDEDGDGVGQGVVGVVGFSMGAKVGMEVVRRLEKEYEGGGAIRVKIMVAICGTVPFGGGGGDEDGAREKGWKESLGKGLVSAESVHLIGERDPWRGESEKLVQFFGEEGRRVLRFKGGHHMPVEDAVNRQVVRMILAACQES</sequence>
<comment type="caution">
    <text evidence="4">The sequence shown here is derived from an EMBL/GenBank/DDBJ whole genome shotgun (WGS) entry which is preliminary data.</text>
</comment>
<dbReference type="Pfam" id="PF03959">
    <property type="entry name" value="FSH1"/>
    <property type="match status" value="1"/>
</dbReference>
<gene>
    <name evidence="4" type="ORF">NEMBOFW57_001141</name>
</gene>
<protein>
    <recommendedName>
        <fullName evidence="3">Serine hydrolase domain-containing protein</fullName>
    </recommendedName>
</protein>
<dbReference type="GO" id="GO:0044550">
    <property type="term" value="P:secondary metabolite biosynthetic process"/>
    <property type="evidence" value="ECO:0007669"/>
    <property type="project" value="TreeGrafter"/>
</dbReference>
<keyword evidence="5" id="KW-1185">Reference proteome</keyword>
<dbReference type="InterPro" id="IPR029058">
    <property type="entry name" value="AB_hydrolase_fold"/>
</dbReference>
<dbReference type="PANTHER" id="PTHR48070:SF3">
    <property type="entry name" value="ESTERASE DBAE-RELATED"/>
    <property type="match status" value="1"/>
</dbReference>
<dbReference type="EMBL" id="JAHCVI010000001">
    <property type="protein sequence ID" value="KAG7291130.1"/>
    <property type="molecule type" value="Genomic_DNA"/>
</dbReference>
<comment type="similarity">
    <text evidence="1">Belongs to the LovG family.</text>
</comment>
<evidence type="ECO:0000313" key="5">
    <source>
        <dbReference type="Proteomes" id="UP001197093"/>
    </source>
</evidence>
<accession>A0AAD4F189</accession>
<dbReference type="InterPro" id="IPR005645">
    <property type="entry name" value="FSH-like_dom"/>
</dbReference>
<dbReference type="GO" id="GO:0005634">
    <property type="term" value="C:nucleus"/>
    <property type="evidence" value="ECO:0007669"/>
    <property type="project" value="TreeGrafter"/>
</dbReference>
<dbReference type="PANTHER" id="PTHR48070">
    <property type="entry name" value="ESTERASE OVCA2"/>
    <property type="match status" value="1"/>
</dbReference>
<dbReference type="Proteomes" id="UP001197093">
    <property type="component" value="Unassembled WGS sequence"/>
</dbReference>
<evidence type="ECO:0000256" key="2">
    <source>
        <dbReference type="ARBA" id="ARBA00022801"/>
    </source>
</evidence>
<feature type="domain" description="Serine hydrolase" evidence="3">
    <location>
        <begin position="2"/>
        <end position="225"/>
    </location>
</feature>
<dbReference type="AlphaFoldDB" id="A0AAD4F189"/>
<dbReference type="InterPro" id="IPR050593">
    <property type="entry name" value="LovG"/>
</dbReference>
<evidence type="ECO:0000313" key="4">
    <source>
        <dbReference type="EMBL" id="KAG7291130.1"/>
    </source>
</evidence>
<evidence type="ECO:0000259" key="3">
    <source>
        <dbReference type="Pfam" id="PF03959"/>
    </source>
</evidence>
<evidence type="ECO:0000256" key="1">
    <source>
        <dbReference type="ARBA" id="ARBA00005863"/>
    </source>
</evidence>
<keyword evidence="2" id="KW-0378">Hydrolase</keyword>
<dbReference type="GO" id="GO:0016787">
    <property type="term" value="F:hydrolase activity"/>
    <property type="evidence" value="ECO:0007669"/>
    <property type="project" value="UniProtKB-KW"/>
</dbReference>
<proteinExistence type="inferred from homology"/>
<name>A0AAD4F189_9PEZI</name>